<evidence type="ECO:0000313" key="4">
    <source>
        <dbReference type="Proteomes" id="UP001065265"/>
    </source>
</evidence>
<sequence length="91" mass="9271">MKRAGFLIAAVALCAAACSERTQADAERTADLAGDDVEANLEVAGEAIQDGAIEAADGISKGAASLRDEMRANDTEEPGPAPLTGEEPARD</sequence>
<feature type="region of interest" description="Disordered" evidence="1">
    <location>
        <begin position="64"/>
        <end position="91"/>
    </location>
</feature>
<evidence type="ECO:0000256" key="1">
    <source>
        <dbReference type="SAM" id="MobiDB-lite"/>
    </source>
</evidence>
<feature type="signal peptide" evidence="2">
    <location>
        <begin position="1"/>
        <end position="24"/>
    </location>
</feature>
<reference evidence="3" key="1">
    <citation type="submission" date="2022-02" db="EMBL/GenBank/DDBJ databases">
        <title>Qipengyuania spongiae sp. nov., isolated from marine sponge.</title>
        <authorList>
            <person name="Li Z."/>
            <person name="Zhang M."/>
        </authorList>
    </citation>
    <scope>NUCLEOTIDE SEQUENCE</scope>
    <source>
        <strain evidence="3">PHS-Z21</strain>
    </source>
</reference>
<dbReference type="Proteomes" id="UP001065265">
    <property type="component" value="Chromosome"/>
</dbReference>
<organism evidence="3 4">
    <name type="scientific">Qipengyuania spongiae</name>
    <dbReference type="NCBI Taxonomy" id="2909673"/>
    <lineage>
        <taxon>Bacteria</taxon>
        <taxon>Pseudomonadati</taxon>
        <taxon>Pseudomonadota</taxon>
        <taxon>Alphaproteobacteria</taxon>
        <taxon>Sphingomonadales</taxon>
        <taxon>Erythrobacteraceae</taxon>
        <taxon>Qipengyuania</taxon>
    </lineage>
</organism>
<evidence type="ECO:0000313" key="3">
    <source>
        <dbReference type="EMBL" id="UVI39426.1"/>
    </source>
</evidence>
<dbReference type="RefSeq" id="WP_265558768.1">
    <property type="nucleotide sequence ID" value="NZ_CP092471.1"/>
</dbReference>
<feature type="chain" id="PRO_5045543417" evidence="2">
    <location>
        <begin position="25"/>
        <end position="91"/>
    </location>
</feature>
<keyword evidence="2" id="KW-0732">Signal</keyword>
<evidence type="ECO:0000256" key="2">
    <source>
        <dbReference type="SAM" id="SignalP"/>
    </source>
</evidence>
<dbReference type="EMBL" id="CP092471">
    <property type="protein sequence ID" value="UVI39426.1"/>
    <property type="molecule type" value="Genomic_DNA"/>
</dbReference>
<keyword evidence="4" id="KW-1185">Reference proteome</keyword>
<name>A0ABY5T2C2_9SPHN</name>
<accession>A0ABY5T2C2</accession>
<proteinExistence type="predicted"/>
<gene>
    <name evidence="3" type="ORF">L1F33_00185</name>
</gene>
<protein>
    <submittedName>
        <fullName evidence="3">Uncharacterized protein</fullName>
    </submittedName>
</protein>